<gene>
    <name evidence="1" type="ORF">HRI_004125600</name>
</gene>
<comment type="caution">
    <text evidence="1">The sequence shown here is derived from an EMBL/GenBank/DDBJ whole genome shotgun (WGS) entry which is preliminary data.</text>
</comment>
<protein>
    <submittedName>
        <fullName evidence="1">Uncharacterized protein</fullName>
    </submittedName>
</protein>
<organism evidence="1 2">
    <name type="scientific">Hibiscus trionum</name>
    <name type="common">Flower of an hour</name>
    <dbReference type="NCBI Taxonomy" id="183268"/>
    <lineage>
        <taxon>Eukaryota</taxon>
        <taxon>Viridiplantae</taxon>
        <taxon>Streptophyta</taxon>
        <taxon>Embryophyta</taxon>
        <taxon>Tracheophyta</taxon>
        <taxon>Spermatophyta</taxon>
        <taxon>Magnoliopsida</taxon>
        <taxon>eudicotyledons</taxon>
        <taxon>Gunneridae</taxon>
        <taxon>Pentapetalae</taxon>
        <taxon>rosids</taxon>
        <taxon>malvids</taxon>
        <taxon>Malvales</taxon>
        <taxon>Malvaceae</taxon>
        <taxon>Malvoideae</taxon>
        <taxon>Hibiscus</taxon>
    </lineage>
</organism>
<name>A0A9W7J0C7_HIBTR</name>
<keyword evidence="2" id="KW-1185">Reference proteome</keyword>
<dbReference type="OrthoDB" id="1304043at2759"/>
<reference evidence="1" key="1">
    <citation type="submission" date="2023-05" db="EMBL/GenBank/DDBJ databases">
        <title>Genome and transcriptome analyses reveal genes involved in the formation of fine ridges on petal epidermal cells in Hibiscus trionum.</title>
        <authorList>
            <person name="Koshimizu S."/>
            <person name="Masuda S."/>
            <person name="Ishii T."/>
            <person name="Shirasu K."/>
            <person name="Hoshino A."/>
            <person name="Arita M."/>
        </authorList>
    </citation>
    <scope>NUCLEOTIDE SEQUENCE</scope>
    <source>
        <strain evidence="1">Hamamatsu line</strain>
    </source>
</reference>
<dbReference type="AlphaFoldDB" id="A0A9W7J0C7"/>
<evidence type="ECO:0000313" key="2">
    <source>
        <dbReference type="Proteomes" id="UP001165190"/>
    </source>
</evidence>
<sequence>MGNCLTSTKVAAQIDQEEYDYEDSRRQQEPIKERAKEVITASDMEGAAEVGDGALKIIKKKKVVRFKLNEESDGESGRTRRESSNGVVRMRFVVTQKELEQILSSGKDLSKCCSMEELVRVVKSRAGCCDFSDEGFHGGWRPALETIPEEH</sequence>
<evidence type="ECO:0000313" key="1">
    <source>
        <dbReference type="EMBL" id="GMJ04564.1"/>
    </source>
</evidence>
<dbReference type="EMBL" id="BSYR01000040">
    <property type="protein sequence ID" value="GMJ04564.1"/>
    <property type="molecule type" value="Genomic_DNA"/>
</dbReference>
<proteinExistence type="predicted"/>
<accession>A0A9W7J0C7</accession>
<dbReference type="Proteomes" id="UP001165190">
    <property type="component" value="Unassembled WGS sequence"/>
</dbReference>